<keyword evidence="1" id="KW-0812">Transmembrane</keyword>
<keyword evidence="1" id="KW-1133">Transmembrane helix</keyword>
<dbReference type="RefSeq" id="WP_283868797.1">
    <property type="nucleotide sequence ID" value="NZ_CP126101.1"/>
</dbReference>
<proteinExistence type="predicted"/>
<evidence type="ECO:0000313" key="3">
    <source>
        <dbReference type="Proteomes" id="UP001178322"/>
    </source>
</evidence>
<sequence>MNVKKQLSGIALGFLFTTILIYILFDFFSWSISLGYLLGICVFAMLLLFLKRK</sequence>
<name>A0AAX3WQI5_9BACI</name>
<keyword evidence="1" id="KW-0472">Membrane</keyword>
<reference evidence="2" key="1">
    <citation type="submission" date="2023-05" db="EMBL/GenBank/DDBJ databases">
        <title>Comparative genomics of Bacillaceae isolates and their secondary metabolite potential.</title>
        <authorList>
            <person name="Song L."/>
            <person name="Nielsen L.J."/>
            <person name="Mohite O."/>
            <person name="Xu X."/>
            <person name="Weber T."/>
            <person name="Kovacs A.T."/>
        </authorList>
    </citation>
    <scope>NUCLEOTIDE SEQUENCE</scope>
    <source>
        <strain evidence="2">LY1</strain>
    </source>
</reference>
<accession>A0AAX3WQI5</accession>
<evidence type="ECO:0000256" key="1">
    <source>
        <dbReference type="SAM" id="Phobius"/>
    </source>
</evidence>
<evidence type="ECO:0000313" key="2">
    <source>
        <dbReference type="EMBL" id="WHY50101.1"/>
    </source>
</evidence>
<protein>
    <submittedName>
        <fullName evidence="2">Uncharacterized protein</fullName>
    </submittedName>
</protein>
<gene>
    <name evidence="2" type="ORF">QNH24_17445</name>
</gene>
<dbReference type="EMBL" id="CP126101">
    <property type="protein sequence ID" value="WHY50101.1"/>
    <property type="molecule type" value="Genomic_DNA"/>
</dbReference>
<dbReference type="AlphaFoldDB" id="A0AAX3WQI5"/>
<feature type="transmembrane region" description="Helical" evidence="1">
    <location>
        <begin position="7"/>
        <end position="25"/>
    </location>
</feature>
<organism evidence="2 3">
    <name type="scientific">Lysinibacillus pakistanensis</name>
    <dbReference type="NCBI Taxonomy" id="759811"/>
    <lineage>
        <taxon>Bacteria</taxon>
        <taxon>Bacillati</taxon>
        <taxon>Bacillota</taxon>
        <taxon>Bacilli</taxon>
        <taxon>Bacillales</taxon>
        <taxon>Bacillaceae</taxon>
        <taxon>Lysinibacillus</taxon>
    </lineage>
</organism>
<dbReference type="Proteomes" id="UP001178322">
    <property type="component" value="Chromosome"/>
</dbReference>
<feature type="transmembrane region" description="Helical" evidence="1">
    <location>
        <begin position="31"/>
        <end position="50"/>
    </location>
</feature>